<feature type="domain" description="Synapsin pre-ATP-grasp" evidence="7">
    <location>
        <begin position="107"/>
        <end position="209"/>
    </location>
</feature>
<dbReference type="FunFam" id="3.30.1490.20:FF:000008">
    <property type="entry name" value="Synapsin I"/>
    <property type="match status" value="1"/>
</dbReference>
<dbReference type="Gene3D" id="3.40.50.20">
    <property type="match status" value="1"/>
</dbReference>
<comment type="similarity">
    <text evidence="2">Belongs to the synapsin family.</text>
</comment>
<evidence type="ECO:0000256" key="2">
    <source>
        <dbReference type="ARBA" id="ARBA00008243"/>
    </source>
</evidence>
<dbReference type="PROSITE" id="PS00415">
    <property type="entry name" value="SYNAPSIN_1"/>
    <property type="match status" value="1"/>
</dbReference>
<dbReference type="AlphaFoldDB" id="A0AAR2J7B0"/>
<evidence type="ECO:0000256" key="3">
    <source>
        <dbReference type="ARBA" id="ARBA00022553"/>
    </source>
</evidence>
<protein>
    <recommendedName>
        <fullName evidence="11">Synapsin IIb</fullName>
    </recommendedName>
</protein>
<dbReference type="Proteomes" id="UP001501920">
    <property type="component" value="Chromosome 21"/>
</dbReference>
<feature type="domain" description="Synapsin ATP-binding" evidence="8">
    <location>
        <begin position="211"/>
        <end position="413"/>
    </location>
</feature>
<keyword evidence="3" id="KW-0597">Phosphoprotein</keyword>
<dbReference type="InterPro" id="IPR020897">
    <property type="entry name" value="Synapsin_pre-ATP-grasp_dom"/>
</dbReference>
<dbReference type="Ensembl" id="ENSPNAT00000076133.1">
    <property type="protein sequence ID" value="ENSPNAP00000045726.1"/>
    <property type="gene ID" value="ENSPNAG00000000793.2"/>
</dbReference>
<dbReference type="InterPro" id="IPR019735">
    <property type="entry name" value="Synapsin_CS"/>
</dbReference>
<evidence type="ECO:0000259" key="7">
    <source>
        <dbReference type="Pfam" id="PF02078"/>
    </source>
</evidence>
<organism evidence="9 10">
    <name type="scientific">Pygocentrus nattereri</name>
    <name type="common">Red-bellied piranha</name>
    <dbReference type="NCBI Taxonomy" id="42514"/>
    <lineage>
        <taxon>Eukaryota</taxon>
        <taxon>Metazoa</taxon>
        <taxon>Chordata</taxon>
        <taxon>Craniata</taxon>
        <taxon>Vertebrata</taxon>
        <taxon>Euteleostomi</taxon>
        <taxon>Actinopterygii</taxon>
        <taxon>Neopterygii</taxon>
        <taxon>Teleostei</taxon>
        <taxon>Ostariophysi</taxon>
        <taxon>Characiformes</taxon>
        <taxon>Characoidei</taxon>
        <taxon>Pygocentrus</taxon>
    </lineage>
</organism>
<dbReference type="Pfam" id="PF10581">
    <property type="entry name" value="Synapsin_N"/>
    <property type="match status" value="1"/>
</dbReference>
<dbReference type="FunFam" id="3.30.470.20:FF:000042">
    <property type="entry name" value="Synapsin III"/>
    <property type="match status" value="1"/>
</dbReference>
<reference evidence="9" key="2">
    <citation type="submission" date="2025-08" db="UniProtKB">
        <authorList>
            <consortium name="Ensembl"/>
        </authorList>
    </citation>
    <scope>IDENTIFICATION</scope>
</reference>
<dbReference type="Pfam" id="PF02750">
    <property type="entry name" value="Synapsin_C"/>
    <property type="match status" value="1"/>
</dbReference>
<dbReference type="PROSITE" id="PS00416">
    <property type="entry name" value="SYNAPSIN_2"/>
    <property type="match status" value="1"/>
</dbReference>
<reference evidence="9" key="3">
    <citation type="submission" date="2025-09" db="UniProtKB">
        <authorList>
            <consortium name="Ensembl"/>
        </authorList>
    </citation>
    <scope>IDENTIFICATION</scope>
</reference>
<reference evidence="9 10" key="1">
    <citation type="submission" date="2020-10" db="EMBL/GenBank/DDBJ databases">
        <title>Pygocentrus nattereri (red-bellied piranha) genome, fPygNat1, primary haplotype.</title>
        <authorList>
            <person name="Myers G."/>
            <person name="Meyer A."/>
            <person name="Karagic N."/>
            <person name="Pippel M."/>
            <person name="Winkler S."/>
            <person name="Tracey A."/>
            <person name="Wood J."/>
            <person name="Formenti G."/>
            <person name="Howe K."/>
            <person name="Fedrigo O."/>
            <person name="Jarvis E.D."/>
        </authorList>
    </citation>
    <scope>NUCLEOTIDE SEQUENCE [LARGE SCALE GENOMIC DNA]</scope>
</reference>
<feature type="compositionally biased region" description="Pro residues" evidence="6">
    <location>
        <begin position="28"/>
        <end position="37"/>
    </location>
</feature>
<feature type="region of interest" description="Disordered" evidence="6">
    <location>
        <begin position="15"/>
        <end position="80"/>
    </location>
</feature>
<dbReference type="PANTHER" id="PTHR10841">
    <property type="entry name" value="SYNAPSIN"/>
    <property type="match status" value="1"/>
</dbReference>
<dbReference type="InterPro" id="IPR001359">
    <property type="entry name" value="Synapsin"/>
</dbReference>
<dbReference type="SUPFAM" id="SSF52440">
    <property type="entry name" value="PreATP-grasp domain"/>
    <property type="match status" value="1"/>
</dbReference>
<name>A0AAR2J7B0_PYGNA</name>
<keyword evidence="10" id="KW-1185">Reference proteome</keyword>
<proteinExistence type="inferred from homology"/>
<feature type="compositionally biased region" description="Low complexity" evidence="6">
    <location>
        <begin position="38"/>
        <end position="66"/>
    </location>
</feature>
<dbReference type="Pfam" id="PF02078">
    <property type="entry name" value="Synapsin"/>
    <property type="match status" value="1"/>
</dbReference>
<keyword evidence="4" id="KW-0770">Synapse</keyword>
<dbReference type="PRINTS" id="PR01368">
    <property type="entry name" value="SYNAPSIN"/>
</dbReference>
<dbReference type="PANTHER" id="PTHR10841:SF20">
    <property type="entry name" value="SYNAPSIN-2"/>
    <property type="match status" value="1"/>
</dbReference>
<dbReference type="Gene3D" id="3.30.1490.20">
    <property type="entry name" value="ATP-grasp fold, A domain"/>
    <property type="match status" value="1"/>
</dbReference>
<comment type="subcellular location">
    <subcellularLocation>
        <location evidence="1">Cytoplasmic vesicle</location>
        <location evidence="1">Secretory vesicle</location>
        <location evidence="1">Synaptic vesicle</location>
    </subcellularLocation>
</comment>
<sequence length="506" mass="55650">MNFLRRRLSDSSFIANLPNGYMTDLQRPDPPPPPPPSAASQATASGPAPAQGAATAARSPTAASPGPERRPQPAQSTSSGFFSSITNVVKQTAASAGLVEQSPAAVAKKFKVLLVIDEPQHEWAKLFRGKKVQGEYDIRVEQAEFSEINLVSHANGTCSVDMQVIRNGTKVVRSFKPDFVLVRQHAFSMAQNEDFRNMIIGLQYAGIPSVNSLESIYNLCDKPWAFAQLISTYKKLGPEKFPLIEQTFYPNYRDMISMPTFPVVVKIGHAHSGMGKVKIDNHSDFQDIASVVAITQTYTTTESFIDAKYDIRVQKIGSDYKAYMRTSISGNWKSNTGSAMLEQVAMTEKYKLWVDACSEIFGGLDICAVKAIHGKDGKDYITEVVGSSMQLIGEHQAEDRQLIAEVVLAKMNQVATRTPTRSPQRPPTTVQQPQVTLLSSRLCSLQSSPVVCLTSFSHLYLFSSKSQSLTNAFNAFGETFRSSNEDEAKAETIRNLRKSFASLFSD</sequence>
<dbReference type="InterPro" id="IPR013815">
    <property type="entry name" value="ATP_grasp_subdomain_1"/>
</dbReference>
<dbReference type="InterPro" id="IPR020898">
    <property type="entry name" value="Synapsin_ATP-bd_dom"/>
</dbReference>
<evidence type="ECO:0008006" key="11">
    <source>
        <dbReference type="Google" id="ProtNLM"/>
    </source>
</evidence>
<dbReference type="GO" id="GO:0030672">
    <property type="term" value="C:synaptic vesicle membrane"/>
    <property type="evidence" value="ECO:0007669"/>
    <property type="project" value="TreeGrafter"/>
</dbReference>
<dbReference type="FunFam" id="3.40.50.20:FF:000008">
    <property type="entry name" value="Synapsin III"/>
    <property type="match status" value="1"/>
</dbReference>
<evidence type="ECO:0000256" key="6">
    <source>
        <dbReference type="SAM" id="MobiDB-lite"/>
    </source>
</evidence>
<evidence type="ECO:0000256" key="4">
    <source>
        <dbReference type="ARBA" id="ARBA00023018"/>
    </source>
</evidence>
<dbReference type="InterPro" id="IPR016185">
    <property type="entry name" value="PreATP-grasp_dom_sf"/>
</dbReference>
<dbReference type="Gene3D" id="3.30.470.20">
    <property type="entry name" value="ATP-grasp fold, B domain"/>
    <property type="match status" value="1"/>
</dbReference>
<dbReference type="GO" id="GO:0007269">
    <property type="term" value="P:neurotransmitter secretion"/>
    <property type="evidence" value="ECO:0007669"/>
    <property type="project" value="InterPro"/>
</dbReference>
<dbReference type="InterPro" id="IPR019736">
    <property type="entry name" value="Synapsin_P_site"/>
</dbReference>
<evidence type="ECO:0000313" key="9">
    <source>
        <dbReference type="Ensembl" id="ENSPNAP00000045726.1"/>
    </source>
</evidence>
<accession>A0AAR2J7B0</accession>
<dbReference type="SUPFAM" id="SSF56059">
    <property type="entry name" value="Glutathione synthetase ATP-binding domain-like"/>
    <property type="match status" value="1"/>
</dbReference>
<dbReference type="GeneTree" id="ENSGT00940000167517"/>
<evidence type="ECO:0000256" key="1">
    <source>
        <dbReference type="ARBA" id="ARBA00004234"/>
    </source>
</evidence>
<dbReference type="GO" id="GO:0005524">
    <property type="term" value="F:ATP binding"/>
    <property type="evidence" value="ECO:0007669"/>
    <property type="project" value="InterPro"/>
</dbReference>
<evidence type="ECO:0000256" key="5">
    <source>
        <dbReference type="ARBA" id="ARBA00023329"/>
    </source>
</evidence>
<evidence type="ECO:0000259" key="8">
    <source>
        <dbReference type="Pfam" id="PF02750"/>
    </source>
</evidence>
<evidence type="ECO:0000313" key="10">
    <source>
        <dbReference type="Proteomes" id="UP001501920"/>
    </source>
</evidence>
<keyword evidence="5" id="KW-0968">Cytoplasmic vesicle</keyword>